<dbReference type="InterPro" id="IPR033479">
    <property type="entry name" value="dCache_1"/>
</dbReference>
<dbReference type="PANTHER" id="PTHR43280:SF28">
    <property type="entry name" value="HTH-TYPE TRANSCRIPTIONAL ACTIVATOR RHAS"/>
    <property type="match status" value="1"/>
</dbReference>
<dbReference type="SUPFAM" id="SSF46689">
    <property type="entry name" value="Homeodomain-like"/>
    <property type="match status" value="2"/>
</dbReference>
<dbReference type="PANTHER" id="PTHR43280">
    <property type="entry name" value="ARAC-FAMILY TRANSCRIPTIONAL REGULATOR"/>
    <property type="match status" value="1"/>
</dbReference>
<dbReference type="CDD" id="cd12912">
    <property type="entry name" value="PDC2_MCP_like"/>
    <property type="match status" value="1"/>
</dbReference>
<dbReference type="PRINTS" id="PR00032">
    <property type="entry name" value="HTHARAC"/>
</dbReference>
<feature type="transmembrane region" description="Helical" evidence="9">
    <location>
        <begin position="294"/>
        <end position="313"/>
    </location>
</feature>
<keyword evidence="7 9" id="KW-0472">Membrane</keyword>
<evidence type="ECO:0000256" key="8">
    <source>
        <dbReference type="ARBA" id="ARBA00023163"/>
    </source>
</evidence>
<evidence type="ECO:0000313" key="11">
    <source>
        <dbReference type="EMBL" id="MDR6551604.1"/>
    </source>
</evidence>
<dbReference type="PROSITE" id="PS01124">
    <property type="entry name" value="HTH_ARAC_FAMILY_2"/>
    <property type="match status" value="1"/>
</dbReference>
<dbReference type="InterPro" id="IPR018062">
    <property type="entry name" value="HTH_AraC-typ_CS"/>
</dbReference>
<evidence type="ECO:0000256" key="3">
    <source>
        <dbReference type="ARBA" id="ARBA00022692"/>
    </source>
</evidence>
<comment type="caution">
    <text evidence="11">The sequence shown here is derived from an EMBL/GenBank/DDBJ whole genome shotgun (WGS) entry which is preliminary data.</text>
</comment>
<dbReference type="Pfam" id="PF12833">
    <property type="entry name" value="HTH_18"/>
    <property type="match status" value="1"/>
</dbReference>
<keyword evidence="5" id="KW-0805">Transcription regulation</keyword>
<dbReference type="EMBL" id="JAVDSB010000004">
    <property type="protein sequence ID" value="MDR6551604.1"/>
    <property type="molecule type" value="Genomic_DNA"/>
</dbReference>
<evidence type="ECO:0000259" key="10">
    <source>
        <dbReference type="PROSITE" id="PS01124"/>
    </source>
</evidence>
<dbReference type="Gene3D" id="3.30.450.20">
    <property type="entry name" value="PAS domain"/>
    <property type="match status" value="1"/>
</dbReference>
<dbReference type="InterPro" id="IPR009057">
    <property type="entry name" value="Homeodomain-like_sf"/>
</dbReference>
<evidence type="ECO:0000256" key="7">
    <source>
        <dbReference type="ARBA" id="ARBA00023136"/>
    </source>
</evidence>
<dbReference type="RefSeq" id="WP_310499177.1">
    <property type="nucleotide sequence ID" value="NZ_JAVDSB010000004.1"/>
</dbReference>
<organism evidence="11 12">
    <name type="scientific">Paenibacillus qinlingensis</name>
    <dbReference type="NCBI Taxonomy" id="1837343"/>
    <lineage>
        <taxon>Bacteria</taxon>
        <taxon>Bacillati</taxon>
        <taxon>Bacillota</taxon>
        <taxon>Bacilli</taxon>
        <taxon>Bacillales</taxon>
        <taxon>Paenibacillaceae</taxon>
        <taxon>Paenibacillus</taxon>
    </lineage>
</organism>
<keyword evidence="2" id="KW-1003">Cell membrane</keyword>
<dbReference type="Proteomes" id="UP001267290">
    <property type="component" value="Unassembled WGS sequence"/>
</dbReference>
<dbReference type="SMART" id="SM00342">
    <property type="entry name" value="HTH_ARAC"/>
    <property type="match status" value="1"/>
</dbReference>
<keyword evidence="3 9" id="KW-0812">Transmembrane</keyword>
<evidence type="ECO:0000256" key="5">
    <source>
        <dbReference type="ARBA" id="ARBA00023015"/>
    </source>
</evidence>
<keyword evidence="6" id="KW-0238">DNA-binding</keyword>
<evidence type="ECO:0000256" key="9">
    <source>
        <dbReference type="SAM" id="Phobius"/>
    </source>
</evidence>
<accession>A0ABU1NVU9</accession>
<gene>
    <name evidence="11" type="ORF">J2736_002793</name>
</gene>
<dbReference type="Pfam" id="PF02743">
    <property type="entry name" value="dCache_1"/>
    <property type="match status" value="1"/>
</dbReference>
<proteinExistence type="predicted"/>
<evidence type="ECO:0000256" key="6">
    <source>
        <dbReference type="ARBA" id="ARBA00023125"/>
    </source>
</evidence>
<reference evidence="11 12" key="1">
    <citation type="submission" date="2023-07" db="EMBL/GenBank/DDBJ databases">
        <title>Sorghum-associated microbial communities from plants grown in Nebraska, USA.</title>
        <authorList>
            <person name="Schachtman D."/>
        </authorList>
    </citation>
    <scope>NUCLEOTIDE SEQUENCE [LARGE SCALE GENOMIC DNA]</scope>
    <source>
        <strain evidence="11 12">CC258</strain>
    </source>
</reference>
<dbReference type="InterPro" id="IPR041522">
    <property type="entry name" value="CdaR_GGDEF"/>
</dbReference>
<comment type="subcellular location">
    <subcellularLocation>
        <location evidence="1">Cell membrane</location>
        <topology evidence="1">Multi-pass membrane protein</topology>
    </subcellularLocation>
</comment>
<evidence type="ECO:0000256" key="4">
    <source>
        <dbReference type="ARBA" id="ARBA00022989"/>
    </source>
</evidence>
<dbReference type="InterPro" id="IPR018060">
    <property type="entry name" value="HTH_AraC"/>
</dbReference>
<keyword evidence="8" id="KW-0804">Transcription</keyword>
<evidence type="ECO:0000256" key="1">
    <source>
        <dbReference type="ARBA" id="ARBA00004651"/>
    </source>
</evidence>
<evidence type="ECO:0000256" key="2">
    <source>
        <dbReference type="ARBA" id="ARBA00022475"/>
    </source>
</evidence>
<dbReference type="InterPro" id="IPR020449">
    <property type="entry name" value="Tscrpt_reg_AraC-type_HTH"/>
</dbReference>
<dbReference type="Pfam" id="PF17853">
    <property type="entry name" value="GGDEF_2"/>
    <property type="match status" value="1"/>
</dbReference>
<feature type="transmembrane region" description="Helical" evidence="9">
    <location>
        <begin position="12"/>
        <end position="29"/>
    </location>
</feature>
<protein>
    <submittedName>
        <fullName evidence="11">AraC-like DNA-binding protein</fullName>
    </submittedName>
</protein>
<keyword evidence="12" id="KW-1185">Reference proteome</keyword>
<evidence type="ECO:0000313" key="12">
    <source>
        <dbReference type="Proteomes" id="UP001267290"/>
    </source>
</evidence>
<sequence length="770" mass="88367">MRNSISAKAMVIYGIVFLFIISLTFWLSYTGTVGKLQKDLKDTNLALLKQVDSKIEGAFRQTEKDLLSMAEGLEFIYFMNNSYSDDAQRYSIHYTLTTRLRDFIANNPNYSSVFAYSHVSGDLMTEETFLKQASTEFNWLAQYLDMPEYFKWLSTQKVWDGQKTEDVITLVRSFPALSSPGFRKGLMAISIQEDELFQMIKTIYEDGHPGHFFILDAEGNVVTHDDKTQLYRNMKSLPYITTILTDSDSGSFNVKLDGVKQSVFYRTSAYTGWKVVSIMPETTVFEPLKVTRNLLLIFAVIMFSLALSALFYVNRWTFKPLDRLAGKMSGMKKGRGQGTESIGLSSLEHIFDEILTDREHLEQHVRDSKPMLKWKIMMELLNGSRSDFHAVYHHLEFQGIRMYPERFLVCTAEISKDGEQLSPRDEALYTYMFCNVTEELIRSEHAGAAIDLGGGRAAVLLSFAEGDPEQNHLRTLVILELILDIMKKQFGLSVTVGVGTCRMDMQEIPRSFDESQKALLYKMIFGKHSVISVDDLQPPDRQDYYKLSRMSEPVMEALRQTDRGKMLAYLSDTFRAAVESNLPPELIRQLCYDLMMKSLQTVSAIGIEPEISMGPLSSIYERIAKCENWKEAEQLVGDILEGLASQIEEKRSQRGKNETIDRMLDYIRTHYQEHDLSLERLASMFHLTPPYISRLFKDHTESNFIDYMIEIRIKAAMELLKDKSIKVNDVSDAVGYANTRSFLRTFKKYTGLTPTEYREIMLKRAASQIV</sequence>
<keyword evidence="4 9" id="KW-1133">Transmembrane helix</keyword>
<name>A0ABU1NVU9_9BACL</name>
<dbReference type="Gene3D" id="1.10.10.60">
    <property type="entry name" value="Homeodomain-like"/>
    <property type="match status" value="2"/>
</dbReference>
<dbReference type="PROSITE" id="PS00041">
    <property type="entry name" value="HTH_ARAC_FAMILY_1"/>
    <property type="match status" value="1"/>
</dbReference>
<feature type="domain" description="HTH araC/xylS-type" evidence="10">
    <location>
        <begin position="661"/>
        <end position="760"/>
    </location>
</feature>